<evidence type="ECO:0000313" key="3">
    <source>
        <dbReference type="Proteomes" id="UP000308167"/>
    </source>
</evidence>
<dbReference type="NCBIfam" id="NF003575">
    <property type="entry name" value="PRK05248.1-2"/>
    <property type="match status" value="1"/>
</dbReference>
<name>A0ABY6TJ28_9PAST</name>
<sequence length="110" mass="12740">MAKCSMEHIAVANWFNTELPHNSQLISTALNAIQQAKKRLCEQEMTLIGKEYSLFINADEVMVRANNLAFTVSDELEPDFHYYDEESIAFCGLEDFEHFLLAYQDFTHSR</sequence>
<proteinExistence type="inferred from homology"/>
<dbReference type="InterPro" id="IPR008249">
    <property type="entry name" value="UPF0231"/>
</dbReference>
<gene>
    <name evidence="2" type="ORF">SAMEA1410922_00964</name>
</gene>
<organism evidence="2 3">
    <name type="scientific">Actinobacillus porcinus</name>
    <dbReference type="NCBI Taxonomy" id="51048"/>
    <lineage>
        <taxon>Bacteria</taxon>
        <taxon>Pseudomonadati</taxon>
        <taxon>Pseudomonadota</taxon>
        <taxon>Gammaproteobacteria</taxon>
        <taxon>Pasteurellales</taxon>
        <taxon>Pasteurellaceae</taxon>
        <taxon>Actinobacillus</taxon>
    </lineage>
</organism>
<comment type="similarity">
    <text evidence="1">Belongs to the UPF0231 family.</text>
</comment>
<dbReference type="EMBL" id="CABFKI010000005">
    <property type="protein sequence ID" value="VTU07586.1"/>
    <property type="molecule type" value="Genomic_DNA"/>
</dbReference>
<reference evidence="2 3" key="1">
    <citation type="submission" date="2019-05" db="EMBL/GenBank/DDBJ databases">
        <authorList>
            <consortium name="Pathogen Informatics"/>
        </authorList>
    </citation>
    <scope>NUCLEOTIDE SEQUENCE [LARGE SCALE GENOMIC DNA]</scope>
    <source>
        <strain evidence="2 3">NM319</strain>
    </source>
</reference>
<keyword evidence="3" id="KW-1185">Reference proteome</keyword>
<dbReference type="Pfam" id="PF06062">
    <property type="entry name" value="UPF0231"/>
    <property type="match status" value="1"/>
</dbReference>
<comment type="caution">
    <text evidence="2">The sequence shown here is derived from an EMBL/GenBank/DDBJ whole genome shotgun (WGS) entry which is preliminary data.</text>
</comment>
<accession>A0ABY6TJ28</accession>
<dbReference type="PIRSF" id="PIRSF006287">
    <property type="entry name" value="UCP006287"/>
    <property type="match status" value="1"/>
</dbReference>
<evidence type="ECO:0000313" key="2">
    <source>
        <dbReference type="EMBL" id="VTU07586.1"/>
    </source>
</evidence>
<protein>
    <submittedName>
        <fullName evidence="2">Uncharacterized protein</fullName>
    </submittedName>
</protein>
<evidence type="ECO:0000256" key="1">
    <source>
        <dbReference type="ARBA" id="ARBA00005367"/>
    </source>
</evidence>
<dbReference type="Proteomes" id="UP000308167">
    <property type="component" value="Unassembled WGS sequence"/>
</dbReference>